<dbReference type="Proteomes" id="UP000825935">
    <property type="component" value="Chromosome 36"/>
</dbReference>
<feature type="region of interest" description="Disordered" evidence="1">
    <location>
        <begin position="1"/>
        <end position="23"/>
    </location>
</feature>
<gene>
    <name evidence="2" type="ORF">KP509_36G021500</name>
</gene>
<evidence type="ECO:0000313" key="2">
    <source>
        <dbReference type="EMBL" id="KAH7280936.1"/>
    </source>
</evidence>
<evidence type="ECO:0000256" key="1">
    <source>
        <dbReference type="SAM" id="MobiDB-lite"/>
    </source>
</evidence>
<name>A0A8T2QB94_CERRI</name>
<dbReference type="PANTHER" id="PTHR34451:SF7">
    <property type="entry name" value="PHD FINGER FAMILY PROTEIN"/>
    <property type="match status" value="1"/>
</dbReference>
<keyword evidence="3" id="KW-1185">Reference proteome</keyword>
<reference evidence="2" key="1">
    <citation type="submission" date="2021-08" db="EMBL/GenBank/DDBJ databases">
        <title>WGS assembly of Ceratopteris richardii.</title>
        <authorList>
            <person name="Marchant D.B."/>
            <person name="Chen G."/>
            <person name="Jenkins J."/>
            <person name="Shu S."/>
            <person name="Leebens-Mack J."/>
            <person name="Grimwood J."/>
            <person name="Schmutz J."/>
            <person name="Soltis P."/>
            <person name="Soltis D."/>
            <person name="Chen Z.-H."/>
        </authorList>
    </citation>
    <scope>NUCLEOTIDE SEQUENCE</scope>
    <source>
        <strain evidence="2">Whitten #5841</strain>
        <tissue evidence="2">Leaf</tissue>
    </source>
</reference>
<sequence>MAHSSPSFLHPSSFVAQKSTQSEKLQDLLPPRKRILAGLKHVNASIAPTSSTVSPPSSPSFQIEMHIDDADISSVPPHSLLLRSSTEKCLSCGDYNILLHRVPSLAGSVSYHCTSCVLAINKHMYCVLCYQVLGEESHSLTSSFSSSSQSELVTCRRCKRLTHLSCIFKLWSPPLDGANLTLCRDCYTRNNGQCRVPPIKKLKTKQTEKFLDAFLPTDTIRFPLLDAKALAAARIVAIIAKRGALEAKKRAEALAKTAACAAAHAKTILENVYKQVQKDVNHHGHSDATPNVVKYEGSTAAQKVHKSLKKRALSAIVASERLSMRGPNALRSVSSAASLGIKQIQANTYANFADHILSDGASKARSTIRRKRSLSAIVSEHSSKRRNTMMIVDPDSRKRKVKCSNPPTKGRLGAIVSHVLASNRLQKGLGKGPFFRAGRSGAEISINARNEPNNNSWDMDVMSRNCDRVANESLCISKDAVGAMYVLSDSL</sequence>
<dbReference type="EMBL" id="CM035441">
    <property type="protein sequence ID" value="KAH7280937.1"/>
    <property type="molecule type" value="Genomic_DNA"/>
</dbReference>
<dbReference type="EMBL" id="CM035441">
    <property type="protein sequence ID" value="KAH7280936.1"/>
    <property type="molecule type" value="Genomic_DNA"/>
</dbReference>
<proteinExistence type="predicted"/>
<accession>A0A8T2QB94</accession>
<dbReference type="PANTHER" id="PTHR34451">
    <property type="entry name" value="PHD FINGER FAMILY PROTEIN"/>
    <property type="match status" value="1"/>
</dbReference>
<comment type="caution">
    <text evidence="2">The sequence shown here is derived from an EMBL/GenBank/DDBJ whole genome shotgun (WGS) entry which is preliminary data.</text>
</comment>
<dbReference type="AlphaFoldDB" id="A0A8T2QB94"/>
<dbReference type="OrthoDB" id="1932778at2759"/>
<evidence type="ECO:0000313" key="3">
    <source>
        <dbReference type="Proteomes" id="UP000825935"/>
    </source>
</evidence>
<feature type="compositionally biased region" description="Low complexity" evidence="1">
    <location>
        <begin position="1"/>
        <end position="14"/>
    </location>
</feature>
<organism evidence="2 3">
    <name type="scientific">Ceratopteris richardii</name>
    <name type="common">Triangle waterfern</name>
    <dbReference type="NCBI Taxonomy" id="49495"/>
    <lineage>
        <taxon>Eukaryota</taxon>
        <taxon>Viridiplantae</taxon>
        <taxon>Streptophyta</taxon>
        <taxon>Embryophyta</taxon>
        <taxon>Tracheophyta</taxon>
        <taxon>Polypodiopsida</taxon>
        <taxon>Polypodiidae</taxon>
        <taxon>Polypodiales</taxon>
        <taxon>Pteridineae</taxon>
        <taxon>Pteridaceae</taxon>
        <taxon>Parkerioideae</taxon>
        <taxon>Ceratopteris</taxon>
    </lineage>
</organism>
<dbReference type="EMBL" id="CM035441">
    <property type="protein sequence ID" value="KAH7280939.1"/>
    <property type="molecule type" value="Genomic_DNA"/>
</dbReference>
<protein>
    <submittedName>
        <fullName evidence="2">Uncharacterized protein</fullName>
    </submittedName>
</protein>